<name>A0A9W6U2Q0_9STRA</name>
<comment type="similarity">
    <text evidence="1">Belongs to the eukaryotic initiation factor 4G family.</text>
</comment>
<evidence type="ECO:0000256" key="6">
    <source>
        <dbReference type="SAM" id="Phobius"/>
    </source>
</evidence>
<keyword evidence="3" id="KW-0648">Protein biosynthesis</keyword>
<evidence type="ECO:0000256" key="4">
    <source>
        <dbReference type="SAM" id="Coils"/>
    </source>
</evidence>
<sequence>MSASRKRRRKRKKLTLDDAKSYVPPTVSFAVLSAGLTAVLFQKLAMRAKAKMLGNIRFIGELYKVDLIKQAGVQGCILYLLGLELIPGEDGQEFQAQAVRFPDEEDLEALCKMLATAGKKFDQPKTKTIMKIIILRMVELSEDTKLPSRARFLVKDVLETRDHMWEPRRKEMQQKTLEEIRKEAQKLQQQGKNAQHDDMQRRRHKARISSVQLAKQSSNLIVAKKEEPEEPEEAEHDEVEELSPAQMSSRIKNIIQEYISILDLDEATTCVQELPVEPYHVEFAEQTINTALEGKTNERDHAVDLLVGLYERGALDANSIQAALVSVMEFLEDMRIDLPHIHLYSAAIFGRLVAAGCFGLSWILSEALTHCVECKLTSLVFPEVLSVLEAESDVRTVIRMLTDEEVTPESVLPVAMRANEAEVEAYLRQNGIEDFFGGGDSDEEDELDQETAGKMRSTLEEYLSVKDFDEVVQCIEELEAVPDRWRHFVHIMLAFSLEAKQSVRTDVAELLAQLFTREKITSEDIEAAIETILEDYDDLRVDIPQLAVNLSELWTPLFAKEALSVHWLSESCSHLAASGCAADVLNALLSNFESRDGREALVAWWKKQEDMDALWTQMSPAGEDGQPQDERLAKWKLQLQ</sequence>
<dbReference type="Pfam" id="PF02847">
    <property type="entry name" value="MA3"/>
    <property type="match status" value="2"/>
</dbReference>
<organism evidence="8 9">
    <name type="scientific">Phytophthora fragariaefolia</name>
    <dbReference type="NCBI Taxonomy" id="1490495"/>
    <lineage>
        <taxon>Eukaryota</taxon>
        <taxon>Sar</taxon>
        <taxon>Stramenopiles</taxon>
        <taxon>Oomycota</taxon>
        <taxon>Peronosporomycetes</taxon>
        <taxon>Peronosporales</taxon>
        <taxon>Peronosporaceae</taxon>
        <taxon>Phytophthora</taxon>
    </lineage>
</organism>
<dbReference type="SUPFAM" id="SSF48371">
    <property type="entry name" value="ARM repeat"/>
    <property type="match status" value="3"/>
</dbReference>
<feature type="coiled-coil region" evidence="4">
    <location>
        <begin position="170"/>
        <end position="197"/>
    </location>
</feature>
<dbReference type="PANTHER" id="PTHR23253:SF9">
    <property type="entry name" value="EUKARYOTIC TRANSLATION INITIATION FACTOR 4 GAMMA 2"/>
    <property type="match status" value="1"/>
</dbReference>
<protein>
    <submittedName>
        <fullName evidence="8">Unnamed protein product</fullName>
    </submittedName>
</protein>
<evidence type="ECO:0000256" key="2">
    <source>
        <dbReference type="ARBA" id="ARBA00022540"/>
    </source>
</evidence>
<dbReference type="InterPro" id="IPR003890">
    <property type="entry name" value="MIF4G-like_typ-3"/>
</dbReference>
<evidence type="ECO:0000313" key="9">
    <source>
        <dbReference type="Proteomes" id="UP001165121"/>
    </source>
</evidence>
<evidence type="ECO:0000256" key="1">
    <source>
        <dbReference type="ARBA" id="ARBA00005775"/>
    </source>
</evidence>
<dbReference type="GO" id="GO:0003743">
    <property type="term" value="F:translation initiation factor activity"/>
    <property type="evidence" value="ECO:0007669"/>
    <property type="project" value="UniProtKB-KW"/>
</dbReference>
<keyword evidence="9" id="KW-1185">Reference proteome</keyword>
<keyword evidence="4" id="KW-0175">Coiled coil</keyword>
<dbReference type="InterPro" id="IPR003891">
    <property type="entry name" value="Initiation_fac_eIF4g_MI"/>
</dbReference>
<keyword evidence="6" id="KW-1133">Transmembrane helix</keyword>
<evidence type="ECO:0000313" key="8">
    <source>
        <dbReference type="EMBL" id="GMF24050.1"/>
    </source>
</evidence>
<dbReference type="Proteomes" id="UP001165121">
    <property type="component" value="Unassembled WGS sequence"/>
</dbReference>
<feature type="domain" description="MI" evidence="7">
    <location>
        <begin position="450"/>
        <end position="573"/>
    </location>
</feature>
<reference evidence="8" key="1">
    <citation type="submission" date="2023-04" db="EMBL/GenBank/DDBJ databases">
        <title>Phytophthora fragariaefolia NBRC 109709.</title>
        <authorList>
            <person name="Ichikawa N."/>
            <person name="Sato H."/>
            <person name="Tonouchi N."/>
        </authorList>
    </citation>
    <scope>NUCLEOTIDE SEQUENCE</scope>
    <source>
        <strain evidence="8">NBRC 109709</strain>
    </source>
</reference>
<comment type="caution">
    <text evidence="8">The sequence shown here is derived from an EMBL/GenBank/DDBJ whole genome shotgun (WGS) entry which is preliminary data.</text>
</comment>
<dbReference type="AlphaFoldDB" id="A0A9W6U2Q0"/>
<dbReference type="PROSITE" id="PS51366">
    <property type="entry name" value="MI"/>
    <property type="match status" value="2"/>
</dbReference>
<dbReference type="SMART" id="SM00544">
    <property type="entry name" value="MA3"/>
    <property type="match status" value="2"/>
</dbReference>
<proteinExistence type="inferred from homology"/>
<feature type="compositionally biased region" description="Acidic residues" evidence="5">
    <location>
        <begin position="228"/>
        <end position="241"/>
    </location>
</feature>
<dbReference type="OrthoDB" id="514777at2759"/>
<feature type="region of interest" description="Disordered" evidence="5">
    <location>
        <begin position="223"/>
        <end position="245"/>
    </location>
</feature>
<accession>A0A9W6U2Q0</accession>
<gene>
    <name evidence="8" type="ORF">Pfra01_000394300</name>
</gene>
<keyword evidence="6" id="KW-0472">Membrane</keyword>
<evidence type="ECO:0000256" key="5">
    <source>
        <dbReference type="SAM" id="MobiDB-lite"/>
    </source>
</evidence>
<evidence type="ECO:0000256" key="3">
    <source>
        <dbReference type="ARBA" id="ARBA00022917"/>
    </source>
</evidence>
<keyword evidence="2" id="KW-0396">Initiation factor</keyword>
<feature type="transmembrane region" description="Helical" evidence="6">
    <location>
        <begin position="21"/>
        <end position="41"/>
    </location>
</feature>
<dbReference type="GO" id="GO:0003723">
    <property type="term" value="F:RNA binding"/>
    <property type="evidence" value="ECO:0007669"/>
    <property type="project" value="InterPro"/>
</dbReference>
<dbReference type="PANTHER" id="PTHR23253">
    <property type="entry name" value="EUKARYOTIC TRANSLATION INITIATION FACTOR 4 GAMMA"/>
    <property type="match status" value="1"/>
</dbReference>
<dbReference type="InterPro" id="IPR016024">
    <property type="entry name" value="ARM-type_fold"/>
</dbReference>
<dbReference type="Pfam" id="PF02854">
    <property type="entry name" value="MIF4G"/>
    <property type="match status" value="1"/>
</dbReference>
<dbReference type="EMBL" id="BSXT01000312">
    <property type="protein sequence ID" value="GMF24050.1"/>
    <property type="molecule type" value="Genomic_DNA"/>
</dbReference>
<evidence type="ECO:0000259" key="7">
    <source>
        <dbReference type="PROSITE" id="PS51366"/>
    </source>
</evidence>
<keyword evidence="6" id="KW-0812">Transmembrane</keyword>
<feature type="domain" description="MI" evidence="7">
    <location>
        <begin position="246"/>
        <end position="368"/>
    </location>
</feature>
<dbReference type="Gene3D" id="1.25.40.180">
    <property type="match status" value="3"/>
</dbReference>